<protein>
    <submittedName>
        <fullName evidence="4">Uncharacterized protein</fullName>
    </submittedName>
</protein>
<keyword evidence="3" id="KW-1133">Transmembrane helix</keyword>
<evidence type="ECO:0000256" key="2">
    <source>
        <dbReference type="SAM" id="MobiDB-lite"/>
    </source>
</evidence>
<proteinExistence type="inferred from homology"/>
<accession>A0A4Y2J3J2</accession>
<feature type="compositionally biased region" description="Basic and acidic residues" evidence="2">
    <location>
        <begin position="110"/>
        <end position="129"/>
    </location>
</feature>
<dbReference type="AlphaFoldDB" id="A0A4Y2J3J2"/>
<feature type="region of interest" description="Disordered" evidence="2">
    <location>
        <begin position="109"/>
        <end position="129"/>
    </location>
</feature>
<dbReference type="PANTHER" id="PTHR13456:SF0">
    <property type="entry name" value="UPF0729 PROTEIN C18ORF32"/>
    <property type="match status" value="1"/>
</dbReference>
<keyword evidence="5" id="KW-1185">Reference proteome</keyword>
<keyword evidence="3" id="KW-0812">Transmembrane</keyword>
<organism evidence="4 5">
    <name type="scientific">Araneus ventricosus</name>
    <name type="common">Orbweaver spider</name>
    <name type="synonym">Epeira ventricosa</name>
    <dbReference type="NCBI Taxonomy" id="182803"/>
    <lineage>
        <taxon>Eukaryota</taxon>
        <taxon>Metazoa</taxon>
        <taxon>Ecdysozoa</taxon>
        <taxon>Arthropoda</taxon>
        <taxon>Chelicerata</taxon>
        <taxon>Arachnida</taxon>
        <taxon>Araneae</taxon>
        <taxon>Araneomorphae</taxon>
        <taxon>Entelegynae</taxon>
        <taxon>Araneoidea</taxon>
        <taxon>Araneidae</taxon>
        <taxon>Araneus</taxon>
    </lineage>
</organism>
<dbReference type="PANTHER" id="PTHR13456">
    <property type="entry name" value="UPF0729 PROTEIN C18ORF32"/>
    <property type="match status" value="1"/>
</dbReference>
<evidence type="ECO:0000313" key="5">
    <source>
        <dbReference type="Proteomes" id="UP000499080"/>
    </source>
</evidence>
<dbReference type="OrthoDB" id="6434923at2759"/>
<comment type="similarity">
    <text evidence="1">Belongs to the UPF0729 family.</text>
</comment>
<feature type="transmembrane region" description="Helical" evidence="3">
    <location>
        <begin position="50"/>
        <end position="68"/>
    </location>
</feature>
<dbReference type="InterPro" id="IPR026776">
    <property type="entry name" value="UPF0729_C18orf32-like"/>
</dbReference>
<evidence type="ECO:0000313" key="4">
    <source>
        <dbReference type="EMBL" id="GBM83736.1"/>
    </source>
</evidence>
<keyword evidence="3" id="KW-0472">Membrane</keyword>
<sequence>MASDVGWVNTQWVGKYFLGIYPGIFPRPGFICLLTYEIETQHSVEDLKKINMVCIPCIIAPVLLYIWYKFIQPIVLKIWNPWAPKQSIKSSAEKNSISTDDKTAACPFASKKEVAEASSEKEPVDKKID</sequence>
<feature type="transmembrane region" description="Helical" evidence="3">
    <location>
        <begin position="20"/>
        <end position="38"/>
    </location>
</feature>
<evidence type="ECO:0000256" key="1">
    <source>
        <dbReference type="ARBA" id="ARBA00007959"/>
    </source>
</evidence>
<gene>
    <name evidence="4" type="ORF">AVEN_256562_1</name>
</gene>
<dbReference type="Proteomes" id="UP000499080">
    <property type="component" value="Unassembled WGS sequence"/>
</dbReference>
<evidence type="ECO:0000256" key="3">
    <source>
        <dbReference type="SAM" id="Phobius"/>
    </source>
</evidence>
<comment type="caution">
    <text evidence="4">The sequence shown here is derived from an EMBL/GenBank/DDBJ whole genome shotgun (WGS) entry which is preliminary data.</text>
</comment>
<name>A0A4Y2J3J2_ARAVE</name>
<dbReference type="EMBL" id="BGPR01003105">
    <property type="protein sequence ID" value="GBM83736.1"/>
    <property type="molecule type" value="Genomic_DNA"/>
</dbReference>
<dbReference type="Pfam" id="PF14975">
    <property type="entry name" value="DUF4512"/>
    <property type="match status" value="1"/>
</dbReference>
<reference evidence="4 5" key="1">
    <citation type="journal article" date="2019" name="Sci. Rep.">
        <title>Orb-weaving spider Araneus ventricosus genome elucidates the spidroin gene catalogue.</title>
        <authorList>
            <person name="Kono N."/>
            <person name="Nakamura H."/>
            <person name="Ohtoshi R."/>
            <person name="Moran D.A.P."/>
            <person name="Shinohara A."/>
            <person name="Yoshida Y."/>
            <person name="Fujiwara M."/>
            <person name="Mori M."/>
            <person name="Tomita M."/>
            <person name="Arakawa K."/>
        </authorList>
    </citation>
    <scope>NUCLEOTIDE SEQUENCE [LARGE SCALE GENOMIC DNA]</scope>
</reference>